<feature type="non-terminal residue" evidence="1">
    <location>
        <position position="70"/>
    </location>
</feature>
<evidence type="ECO:0000313" key="1">
    <source>
        <dbReference type="EMBL" id="MEL0606626.1"/>
    </source>
</evidence>
<gene>
    <name evidence="1" type="ORF">V6250_21160</name>
</gene>
<reference evidence="1" key="1">
    <citation type="submission" date="2024-02" db="EMBL/GenBank/DDBJ databases">
        <title>Bacteria isolated from the canopy kelp, Nereocystis luetkeana.</title>
        <authorList>
            <person name="Pfister C.A."/>
            <person name="Younker I.T."/>
            <person name="Light S.H."/>
        </authorList>
    </citation>
    <scope>NUCLEOTIDE SEQUENCE</scope>
    <source>
        <strain evidence="1">TN.2.01</strain>
    </source>
</reference>
<evidence type="ECO:0000313" key="2">
    <source>
        <dbReference type="Proteomes" id="UP001374952"/>
    </source>
</evidence>
<name>A0ACC6RB36_9GAMM</name>
<protein>
    <submittedName>
        <fullName evidence="1">Uncharacterized protein</fullName>
    </submittedName>
</protein>
<feature type="non-terminal residue" evidence="1">
    <location>
        <position position="1"/>
    </location>
</feature>
<accession>A0ACC6RB36</accession>
<dbReference type="Proteomes" id="UP001374952">
    <property type="component" value="Unassembled WGS sequence"/>
</dbReference>
<sequence length="70" mass="7814">IPDHSHILHKPLTQDQLTYNLGSIIGANSEFVLTAPKQQNDLEPEPELSLYHVLLVDDNMINIEVAIAIL</sequence>
<dbReference type="EMBL" id="JBAKAX010000322">
    <property type="protein sequence ID" value="MEL0606626.1"/>
    <property type="molecule type" value="Genomic_DNA"/>
</dbReference>
<proteinExistence type="predicted"/>
<keyword evidence="2" id="KW-1185">Reference proteome</keyword>
<organism evidence="1 2">
    <name type="scientific">Pseudoalteromonas undina</name>
    <dbReference type="NCBI Taxonomy" id="43660"/>
    <lineage>
        <taxon>Bacteria</taxon>
        <taxon>Pseudomonadati</taxon>
        <taxon>Pseudomonadota</taxon>
        <taxon>Gammaproteobacteria</taxon>
        <taxon>Alteromonadales</taxon>
        <taxon>Pseudoalteromonadaceae</taxon>
        <taxon>Pseudoalteromonas</taxon>
    </lineage>
</organism>
<comment type="caution">
    <text evidence="1">The sequence shown here is derived from an EMBL/GenBank/DDBJ whole genome shotgun (WGS) entry which is preliminary data.</text>
</comment>